<feature type="compositionally biased region" description="Pro residues" evidence="1">
    <location>
        <begin position="839"/>
        <end position="851"/>
    </location>
</feature>
<evidence type="ECO:0000259" key="2">
    <source>
        <dbReference type="PROSITE" id="PS51233"/>
    </source>
</evidence>
<evidence type="ECO:0000313" key="4">
    <source>
        <dbReference type="Proteomes" id="UP000321306"/>
    </source>
</evidence>
<feature type="domain" description="VWFD" evidence="2">
    <location>
        <begin position="862"/>
        <end position="1057"/>
    </location>
</feature>
<dbReference type="EMBL" id="BJXB01000004">
    <property type="protein sequence ID" value="GEM45516.1"/>
    <property type="molecule type" value="Genomic_DNA"/>
</dbReference>
<dbReference type="InterPro" id="IPR052749">
    <property type="entry name" value="Alpha-tectorin"/>
</dbReference>
<dbReference type="SMART" id="SM00216">
    <property type="entry name" value="VWD"/>
    <property type="match status" value="1"/>
</dbReference>
<dbReference type="PANTHER" id="PTHR46160:SF9">
    <property type="entry name" value="PROTEIN PRY2-RELATED"/>
    <property type="match status" value="1"/>
</dbReference>
<gene>
    <name evidence="3" type="ORF">DC3_11510</name>
</gene>
<evidence type="ECO:0000313" key="3">
    <source>
        <dbReference type="EMBL" id="GEM45516.1"/>
    </source>
</evidence>
<organism evidence="3 4">
    <name type="scientific">Deinococcus cellulosilyticus (strain DSM 18568 / NBRC 106333 / KACC 11606 / 5516J-15)</name>
    <dbReference type="NCBI Taxonomy" id="1223518"/>
    <lineage>
        <taxon>Bacteria</taxon>
        <taxon>Thermotogati</taxon>
        <taxon>Deinococcota</taxon>
        <taxon>Deinococci</taxon>
        <taxon>Deinococcales</taxon>
        <taxon>Deinococcaceae</taxon>
        <taxon>Deinococcus</taxon>
    </lineage>
</organism>
<name>A0A511MZH0_DEIC1</name>
<proteinExistence type="predicted"/>
<keyword evidence="4" id="KW-1185">Reference proteome</keyword>
<dbReference type="Gene3D" id="2.60.40.1080">
    <property type="match status" value="1"/>
</dbReference>
<sequence>MAASSQDLTPQRAAFTAVRHGLFVGGQLNNQQRVTLASPLRGQINGGIKNPTLVQGEAVSQGTQAVPVLNFASLKALLQPSAYTQTIKGNLQIKTAADAAQFFSSGQRVLIQGNLDIQVPLTLDHTHITVQGNLQARESLTLKDTVVWTQKSNWKSLHLKEGQWISEQPLNVTAPITAQGQSLLASGGAIQLNQPISTPQGQLSVVTPQSIQLHFKSAAPLKAFLWAGENTTVHQALELQGSIMTRGDLTVNAPLEVAQNPDLSPKVSEGILRQGEPFEGPDGMRITLPANVPGPLPIKIERFTRNEVAFLPDRDAGSIWEQAEVFYKITMGNTYHFRPRLTIELPAGDDRNGLGYTYLTWSPRKYFSGPGRDASGFKQEYGLGDIQDGFMVLAQDSIFAEGVYFAFYPEKRTLSPQKKAEVLKQDLSISRVRCRYMVDGVERCDPAMMARAQELFDQIRQEYAKGIQNPDVLREFNALSAYLDFVPLGSSPCRDADTGGVAAGYGFAVCLNAEGELPPDLKPPLEDTMRHEMGHQYQKAAGVRSPTPIVEGTASNMMRSRDGEMGSYPGYEPFPVTAALDKGCHVDAATAQCLDDFSYETQDFWTYAGKKLQEAGIYSDPTQILRDFYSPEKGVGTVCHWVGINASARQECSPRDPNTDVTSDDLDRFFKGLGFADGYGGMYWDFVKNQLFENTIPVHGGSKCTLNEKALGKGADGQPMLTSLSLNLSSGQRQCNLLGDAFTIPALSARAVRIKIDGPLPAGVNFKVAGQNLRYKAYPLPCNVDCSALTDGGEDGLDFSDLIPGQEYLLIIANVGFSGNVHPELCAEPKAGGGGGDPSDPPADPNNPAEPDPALQDPPQAGTGASFGDPHLKSFDGWVFDFQAVGEFILSKSTDPSQTPENQFEIQTRYLAGNLDYSLTRAVAMQVGQDRVGFYAGQDGYPVVKINGRVQNMINHELYQPLNFGGLVVFKDKLGTVTWLDGTSAEIDLYAGNWGSVSVNLPGHRKGKVAGLLGNFDGQHNDFVTREGLTFATSNPTLQELYGQFGESWRVRDGESLFDYEAGENTHTFTNRLFPRDYMSTAKLDPEKREAAYQTCVDAGIISKVLLVKCTIDVATTGDPGWAYIVAGVDPNVRQISLNPLKLDLLTGSKWNVGAVVSGKDLQSRRVTWNATAGTLNTLSDNSVEYTAPSTPGSYTLTATSVEDHSLQASIPVTVRKPTLQVTGKVRLVLRWGERPSDLDSYLFFPESNPYVVFYNNMGTEGDCHGATLDVDDTYQFGPEVVHLSKRIGQGQYQYWINNYYWFEGPLTNAVVQVIDETGMVAEIKVPENQQGTWWHVLNLDSETGQLALVNKVGNFAGPYTSFTLDCPGQTGFLRQGAAKTMSFTPGQTKPTR</sequence>
<dbReference type="PANTHER" id="PTHR46160">
    <property type="entry name" value="ALPHA-TECTORIN-RELATED"/>
    <property type="match status" value="1"/>
</dbReference>
<protein>
    <recommendedName>
        <fullName evidence="2">VWFD domain-containing protein</fullName>
    </recommendedName>
</protein>
<feature type="region of interest" description="Disordered" evidence="1">
    <location>
        <begin position="826"/>
        <end position="867"/>
    </location>
</feature>
<dbReference type="Pfam" id="PF00094">
    <property type="entry name" value="VWD"/>
    <property type="match status" value="1"/>
</dbReference>
<dbReference type="RefSeq" id="WP_146882973.1">
    <property type="nucleotide sequence ID" value="NZ_BJXB01000004.1"/>
</dbReference>
<accession>A0A511MZH0</accession>
<comment type="caution">
    <text evidence="3">The sequence shown here is derived from an EMBL/GenBank/DDBJ whole genome shotgun (WGS) entry which is preliminary data.</text>
</comment>
<dbReference type="PROSITE" id="PS51233">
    <property type="entry name" value="VWFD"/>
    <property type="match status" value="1"/>
</dbReference>
<evidence type="ECO:0000256" key="1">
    <source>
        <dbReference type="SAM" id="MobiDB-lite"/>
    </source>
</evidence>
<reference evidence="3 4" key="1">
    <citation type="submission" date="2019-07" db="EMBL/GenBank/DDBJ databases">
        <title>Whole genome shotgun sequence of Deinococcus cellulosilyticus NBRC 106333.</title>
        <authorList>
            <person name="Hosoyama A."/>
            <person name="Uohara A."/>
            <person name="Ohji S."/>
            <person name="Ichikawa N."/>
        </authorList>
    </citation>
    <scope>NUCLEOTIDE SEQUENCE [LARGE SCALE GENOMIC DNA]</scope>
    <source>
        <strain evidence="3 4">NBRC 106333</strain>
    </source>
</reference>
<dbReference type="Proteomes" id="UP000321306">
    <property type="component" value="Unassembled WGS sequence"/>
</dbReference>
<dbReference type="OrthoDB" id="574668at2"/>
<dbReference type="InterPro" id="IPR001846">
    <property type="entry name" value="VWF_type-D"/>
</dbReference>